<dbReference type="EMBL" id="GAIX01012649">
    <property type="protein sequence ID" value="JAA79911.1"/>
    <property type="molecule type" value="Transcribed_RNA"/>
</dbReference>
<evidence type="ECO:0000313" key="1">
    <source>
        <dbReference type="EMBL" id="JAA79911.1"/>
    </source>
</evidence>
<name>S4NMI4_9NEOP</name>
<reference evidence="1" key="1">
    <citation type="journal article" date="2013" name="BMC Genomics">
        <title>Unscrambling butterfly oogenesis.</title>
        <authorList>
            <person name="Carter J.M."/>
            <person name="Baker S.C."/>
            <person name="Pink R."/>
            <person name="Carter D.R."/>
            <person name="Collins A."/>
            <person name="Tomlin J."/>
            <person name="Gibbs M."/>
            <person name="Breuker C.J."/>
        </authorList>
    </citation>
    <scope>NUCLEOTIDE SEQUENCE</scope>
    <source>
        <tissue evidence="1">Ovary</tissue>
    </source>
</reference>
<reference evidence="1" key="2">
    <citation type="submission" date="2013-05" db="EMBL/GenBank/DDBJ databases">
        <authorList>
            <person name="Carter J.-M."/>
            <person name="Baker S.C."/>
            <person name="Pink R."/>
            <person name="Carter D.R.F."/>
            <person name="Collins A."/>
            <person name="Tomlin J."/>
            <person name="Gibbs M."/>
            <person name="Breuker C.J."/>
        </authorList>
    </citation>
    <scope>NUCLEOTIDE SEQUENCE</scope>
    <source>
        <tissue evidence="1">Ovary</tissue>
    </source>
</reference>
<accession>S4NMI4</accession>
<proteinExistence type="predicted"/>
<dbReference type="AlphaFoldDB" id="S4NMI4"/>
<sequence>MLRSMAVTLNPPFLFIGFYSTSYRHFKSLSGTVTSPGPNLPPDQSTENSEIIYFLITPPGIGPWTSYTGWSSNPIINAMK</sequence>
<organism evidence="1">
    <name type="scientific">Pararge aegeria</name>
    <name type="common">speckled wood butterfly</name>
    <dbReference type="NCBI Taxonomy" id="116150"/>
    <lineage>
        <taxon>Eukaryota</taxon>
        <taxon>Metazoa</taxon>
        <taxon>Ecdysozoa</taxon>
        <taxon>Arthropoda</taxon>
        <taxon>Hexapoda</taxon>
        <taxon>Insecta</taxon>
        <taxon>Pterygota</taxon>
        <taxon>Neoptera</taxon>
        <taxon>Endopterygota</taxon>
        <taxon>Lepidoptera</taxon>
        <taxon>Glossata</taxon>
        <taxon>Ditrysia</taxon>
        <taxon>Papilionoidea</taxon>
        <taxon>Nymphalidae</taxon>
        <taxon>Satyrinae</taxon>
        <taxon>Satyrini</taxon>
        <taxon>Parargina</taxon>
        <taxon>Pararge</taxon>
    </lineage>
</organism>
<protein>
    <submittedName>
        <fullName evidence="1">Uncharacterized protein</fullName>
    </submittedName>
</protein>